<evidence type="ECO:0000313" key="3">
    <source>
        <dbReference type="Proteomes" id="UP000254209"/>
    </source>
</evidence>
<protein>
    <submittedName>
        <fullName evidence="2">Uncharacterized protein</fullName>
    </submittedName>
</protein>
<organism evidence="2 3">
    <name type="scientific">Alysiella crassa</name>
    <dbReference type="NCBI Taxonomy" id="153491"/>
    <lineage>
        <taxon>Bacteria</taxon>
        <taxon>Pseudomonadati</taxon>
        <taxon>Pseudomonadota</taxon>
        <taxon>Betaproteobacteria</taxon>
        <taxon>Neisseriales</taxon>
        <taxon>Neisseriaceae</taxon>
        <taxon>Alysiella</taxon>
    </lineage>
</organism>
<dbReference type="AlphaFoldDB" id="A0A376BLU4"/>
<evidence type="ECO:0000256" key="1">
    <source>
        <dbReference type="SAM" id="Phobius"/>
    </source>
</evidence>
<feature type="transmembrane region" description="Helical" evidence="1">
    <location>
        <begin position="47"/>
        <end position="75"/>
    </location>
</feature>
<feature type="transmembrane region" description="Helical" evidence="1">
    <location>
        <begin position="277"/>
        <end position="302"/>
    </location>
</feature>
<name>A0A376BLU4_9NEIS</name>
<feature type="transmembrane region" description="Helical" evidence="1">
    <location>
        <begin position="81"/>
        <end position="99"/>
    </location>
</feature>
<dbReference type="Proteomes" id="UP000254209">
    <property type="component" value="Unassembled WGS sequence"/>
</dbReference>
<keyword evidence="1" id="KW-0812">Transmembrane</keyword>
<dbReference type="EMBL" id="UFSO01000002">
    <property type="protein sequence ID" value="SSY70605.1"/>
    <property type="molecule type" value="Genomic_DNA"/>
</dbReference>
<keyword evidence="1" id="KW-1133">Transmembrane helix</keyword>
<accession>A0A376BLU4</accession>
<feature type="transmembrane region" description="Helical" evidence="1">
    <location>
        <begin position="236"/>
        <end position="257"/>
    </location>
</feature>
<gene>
    <name evidence="2" type="ORF">NCTC10283_00707</name>
</gene>
<reference evidence="2 3" key="1">
    <citation type="submission" date="2018-06" db="EMBL/GenBank/DDBJ databases">
        <authorList>
            <consortium name="Pathogen Informatics"/>
            <person name="Doyle S."/>
        </authorList>
    </citation>
    <scope>NUCLEOTIDE SEQUENCE [LARGE SCALE GENOMIC DNA]</scope>
    <source>
        <strain evidence="2 3">NCTC10283</strain>
    </source>
</reference>
<evidence type="ECO:0000313" key="2">
    <source>
        <dbReference type="EMBL" id="SSY70605.1"/>
    </source>
</evidence>
<keyword evidence="1" id="KW-0472">Membrane</keyword>
<keyword evidence="3" id="KW-1185">Reference proteome</keyword>
<sequence length="405" mass="48384">MPTLFLRLAKFFVGRILVSDIFRRNHKFCRIQVSDLRGMKFKNLADLTLFLPISLYRLFAHTLLLLICGVIFYRLNHENQIIALVFLGWIFYFWLKFYIRLWRLLADTPYIVLNKHGLLIHQYHQSFEAHLLHEQIKWVDILYAYTIKNKHNEIKKLHIVIRYGNNSEKITLSIAAKHFELAKKKLTKKQRQNLLYQYQKRILQYCLNENAPPIPTLNLQHLPNPRTWRFYPWANWLFFGLLNVASFPLLGVIYLFYWKNTPSSWQDWAINFWTHTLVGVAMLLLLGAWLFAYVYFLIELVLPMRMTLSQRGLTIRKNAPFLQTTHFDWAQIHETYIQFVPTGNRTQYMFKVDILPHPRSLIVLTHDLVQTGSWGKYKLDEMEAIIQSVTANKRKVHYPRVPYVD</sequence>
<proteinExistence type="predicted"/>